<keyword evidence="5" id="KW-1185">Reference proteome</keyword>
<dbReference type="InterPro" id="IPR036063">
    <property type="entry name" value="Smr_dom_sf"/>
</dbReference>
<keyword evidence="2" id="KW-0732">Signal</keyword>
<dbReference type="GO" id="GO:0050660">
    <property type="term" value="F:flavin adenine dinucleotide binding"/>
    <property type="evidence" value="ECO:0007669"/>
    <property type="project" value="InterPro"/>
</dbReference>
<dbReference type="GeneID" id="19301613"/>
<dbReference type="Proteomes" id="UP000030669">
    <property type="component" value="Unassembled WGS sequence"/>
</dbReference>
<dbReference type="InterPro" id="IPR013899">
    <property type="entry name" value="DUF1771"/>
</dbReference>
<feature type="signal peptide" evidence="2">
    <location>
        <begin position="1"/>
        <end position="17"/>
    </location>
</feature>
<evidence type="ECO:0000259" key="3">
    <source>
        <dbReference type="PROSITE" id="PS50828"/>
    </source>
</evidence>
<dbReference type="InterPro" id="IPR012951">
    <property type="entry name" value="BBE"/>
</dbReference>
<dbReference type="InterPro" id="IPR002625">
    <property type="entry name" value="Smr_dom"/>
</dbReference>
<evidence type="ECO:0000313" key="5">
    <source>
        <dbReference type="Proteomes" id="UP000030669"/>
    </source>
</evidence>
<dbReference type="SMART" id="SM01162">
    <property type="entry name" value="DUF1771"/>
    <property type="match status" value="1"/>
</dbReference>
<dbReference type="OrthoDB" id="3231855at2759"/>
<dbReference type="RefSeq" id="XP_007864604.1">
    <property type="nucleotide sequence ID" value="XM_007866413.1"/>
</dbReference>
<feature type="compositionally biased region" description="Low complexity" evidence="1">
    <location>
        <begin position="19"/>
        <end position="32"/>
    </location>
</feature>
<dbReference type="EMBL" id="KB469299">
    <property type="protein sequence ID" value="EPQ57519.1"/>
    <property type="molecule type" value="Genomic_DNA"/>
</dbReference>
<sequence>MSFLSQIFGAVVRLLCGGQQQQPEEQPTVQQPVPKPPSPHRPQQGRPPVHEKPPSPPRPHGHVNQNQINQQNDHYVRLRERAREEGAQMAKCFQESKAAYARGDGALAKELSVKGHRHEEEMERLNAEASKWIFVENNKDSQLGELDLHGLYVKEAISYTDQAIQEARQRGDSEIRLIVGKGLHSPHGLAKLEPAIKDLMQKHGLVAELDPQNSGVLIVDLDGQKKGRGPVLGPDEIMSFHQVFNFNDTLAVKQEKYRLVTNITQHMRDISPVSGAYFNEGDVYEPNHTTSYWGPNYPRLLEIKDKW</sequence>
<dbReference type="KEGG" id="gtr:GLOTRDRAFT_127871"/>
<dbReference type="Pfam" id="PF08031">
    <property type="entry name" value="BBE"/>
    <property type="match status" value="1"/>
</dbReference>
<dbReference type="OMA" id="EDECVIM"/>
<feature type="region of interest" description="Disordered" evidence="1">
    <location>
        <begin position="19"/>
        <end position="70"/>
    </location>
</feature>
<dbReference type="PANTHER" id="PTHR47417:SF1">
    <property type="entry name" value="SMR DOMAIN-CONTAINING PROTEIN YPL199C"/>
    <property type="match status" value="1"/>
</dbReference>
<dbReference type="Pfam" id="PF08590">
    <property type="entry name" value="DUF1771"/>
    <property type="match status" value="1"/>
</dbReference>
<proteinExistence type="predicted"/>
<evidence type="ECO:0000256" key="2">
    <source>
        <dbReference type="SAM" id="SignalP"/>
    </source>
</evidence>
<dbReference type="AlphaFoldDB" id="S7RW56"/>
<name>S7RW56_GLOTA</name>
<dbReference type="Gene3D" id="3.30.1370.110">
    <property type="match status" value="1"/>
</dbReference>
<evidence type="ECO:0000313" key="4">
    <source>
        <dbReference type="EMBL" id="EPQ57519.1"/>
    </source>
</evidence>
<dbReference type="Pfam" id="PF01713">
    <property type="entry name" value="Smr"/>
    <property type="match status" value="1"/>
</dbReference>
<accession>S7RW56</accession>
<dbReference type="STRING" id="670483.S7RW56"/>
<feature type="chain" id="PRO_5004556608" evidence="2">
    <location>
        <begin position="18"/>
        <end position="307"/>
    </location>
</feature>
<dbReference type="GO" id="GO:0016491">
    <property type="term" value="F:oxidoreductase activity"/>
    <property type="evidence" value="ECO:0007669"/>
    <property type="project" value="InterPro"/>
</dbReference>
<dbReference type="eggNOG" id="KOG2401">
    <property type="taxonomic scope" value="Eukaryota"/>
</dbReference>
<organism evidence="4 5">
    <name type="scientific">Gloeophyllum trabeum (strain ATCC 11539 / FP-39264 / Madison 617)</name>
    <name type="common">Brown rot fungus</name>
    <dbReference type="NCBI Taxonomy" id="670483"/>
    <lineage>
        <taxon>Eukaryota</taxon>
        <taxon>Fungi</taxon>
        <taxon>Dikarya</taxon>
        <taxon>Basidiomycota</taxon>
        <taxon>Agaricomycotina</taxon>
        <taxon>Agaricomycetes</taxon>
        <taxon>Gloeophyllales</taxon>
        <taxon>Gloeophyllaceae</taxon>
        <taxon>Gloeophyllum</taxon>
    </lineage>
</organism>
<feature type="domain" description="Smr" evidence="3">
    <location>
        <begin position="146"/>
        <end position="222"/>
    </location>
</feature>
<evidence type="ECO:0000256" key="1">
    <source>
        <dbReference type="SAM" id="MobiDB-lite"/>
    </source>
</evidence>
<dbReference type="PROSITE" id="PS50828">
    <property type="entry name" value="SMR"/>
    <property type="match status" value="1"/>
</dbReference>
<dbReference type="SUPFAM" id="SSF160443">
    <property type="entry name" value="SMR domain-like"/>
    <property type="match status" value="1"/>
</dbReference>
<reference evidence="4 5" key="1">
    <citation type="journal article" date="2012" name="Science">
        <title>The Paleozoic origin of enzymatic lignin decomposition reconstructed from 31 fungal genomes.</title>
        <authorList>
            <person name="Floudas D."/>
            <person name="Binder M."/>
            <person name="Riley R."/>
            <person name="Barry K."/>
            <person name="Blanchette R.A."/>
            <person name="Henrissat B."/>
            <person name="Martinez A.T."/>
            <person name="Otillar R."/>
            <person name="Spatafora J.W."/>
            <person name="Yadav J.S."/>
            <person name="Aerts A."/>
            <person name="Benoit I."/>
            <person name="Boyd A."/>
            <person name="Carlson A."/>
            <person name="Copeland A."/>
            <person name="Coutinho P.M."/>
            <person name="de Vries R.P."/>
            <person name="Ferreira P."/>
            <person name="Findley K."/>
            <person name="Foster B."/>
            <person name="Gaskell J."/>
            <person name="Glotzer D."/>
            <person name="Gorecki P."/>
            <person name="Heitman J."/>
            <person name="Hesse C."/>
            <person name="Hori C."/>
            <person name="Igarashi K."/>
            <person name="Jurgens J.A."/>
            <person name="Kallen N."/>
            <person name="Kersten P."/>
            <person name="Kohler A."/>
            <person name="Kuees U."/>
            <person name="Kumar T.K.A."/>
            <person name="Kuo A."/>
            <person name="LaButti K."/>
            <person name="Larrondo L.F."/>
            <person name="Lindquist E."/>
            <person name="Ling A."/>
            <person name="Lombard V."/>
            <person name="Lucas S."/>
            <person name="Lundell T."/>
            <person name="Martin R."/>
            <person name="McLaughlin D.J."/>
            <person name="Morgenstern I."/>
            <person name="Morin E."/>
            <person name="Murat C."/>
            <person name="Nagy L.G."/>
            <person name="Nolan M."/>
            <person name="Ohm R.A."/>
            <person name="Patyshakuliyeva A."/>
            <person name="Rokas A."/>
            <person name="Ruiz-Duenas F.J."/>
            <person name="Sabat G."/>
            <person name="Salamov A."/>
            <person name="Samejima M."/>
            <person name="Schmutz J."/>
            <person name="Slot J.C."/>
            <person name="St John F."/>
            <person name="Stenlid J."/>
            <person name="Sun H."/>
            <person name="Sun S."/>
            <person name="Syed K."/>
            <person name="Tsang A."/>
            <person name="Wiebenga A."/>
            <person name="Young D."/>
            <person name="Pisabarro A."/>
            <person name="Eastwood D.C."/>
            <person name="Martin F."/>
            <person name="Cullen D."/>
            <person name="Grigoriev I.V."/>
            <person name="Hibbett D.S."/>
        </authorList>
    </citation>
    <scope>NUCLEOTIDE SEQUENCE [LARGE SCALE GENOMIC DNA]</scope>
    <source>
        <strain evidence="4 5">ATCC 11539</strain>
    </source>
</reference>
<gene>
    <name evidence="4" type="ORF">GLOTRDRAFT_127871</name>
</gene>
<dbReference type="HOGENOM" id="CLU_062475_0_1_1"/>
<dbReference type="SMART" id="SM00463">
    <property type="entry name" value="SMR"/>
    <property type="match status" value="1"/>
</dbReference>
<protein>
    <submittedName>
        <fullName evidence="4">DUF1771-domain-containing protein</fullName>
    </submittedName>
</protein>
<dbReference type="PANTHER" id="PTHR47417">
    <property type="entry name" value="SMR DOMAIN-CONTAINING PROTEIN YPL199C"/>
    <property type="match status" value="1"/>
</dbReference>
<dbReference type="InterPro" id="IPR053020">
    <property type="entry name" value="Smr_domain_protein"/>
</dbReference>